<evidence type="ECO:0000256" key="9">
    <source>
        <dbReference type="ARBA" id="ARBA00022884"/>
    </source>
</evidence>
<evidence type="ECO:0000256" key="8">
    <source>
        <dbReference type="ARBA" id="ARBA00022691"/>
    </source>
</evidence>
<dbReference type="Proteomes" id="UP001418796">
    <property type="component" value="Unassembled WGS sequence"/>
</dbReference>
<dbReference type="InterPro" id="IPR004573">
    <property type="entry name" value="rRNA_ssu_MeTfrase_B"/>
</dbReference>
<dbReference type="PANTHER" id="PTHR22807">
    <property type="entry name" value="NOP2 YEAST -RELATED NOL1/NOP2/FMU SUN DOMAIN-CONTAINING"/>
    <property type="match status" value="1"/>
</dbReference>
<keyword evidence="7 13" id="KW-0808">Transferase</keyword>
<dbReference type="NCBIfam" id="NF011494">
    <property type="entry name" value="PRK14902.1"/>
    <property type="match status" value="1"/>
</dbReference>
<feature type="binding site" evidence="13">
    <location>
        <position position="310"/>
    </location>
    <ligand>
        <name>S-adenosyl-L-methionine</name>
        <dbReference type="ChEBI" id="CHEBI:59789"/>
    </ligand>
</feature>
<evidence type="ECO:0000256" key="13">
    <source>
        <dbReference type="PROSITE-ProRule" id="PRU01023"/>
    </source>
</evidence>
<feature type="binding site" evidence="13">
    <location>
        <position position="283"/>
    </location>
    <ligand>
        <name>S-adenosyl-L-methionine</name>
        <dbReference type="ChEBI" id="CHEBI:59789"/>
    </ligand>
</feature>
<reference evidence="15 16" key="1">
    <citation type="submission" date="2024-03" db="EMBL/GenBank/DDBJ databases">
        <title>Bacilli Hybrid Assemblies.</title>
        <authorList>
            <person name="Kovac J."/>
        </authorList>
    </citation>
    <scope>NUCLEOTIDE SEQUENCE [LARGE SCALE GENOMIC DNA]</scope>
    <source>
        <strain evidence="15 16">FSL R7-0666</strain>
    </source>
</reference>
<dbReference type="GO" id="GO:0008168">
    <property type="term" value="F:methyltransferase activity"/>
    <property type="evidence" value="ECO:0007669"/>
    <property type="project" value="UniProtKB-KW"/>
</dbReference>
<evidence type="ECO:0000256" key="7">
    <source>
        <dbReference type="ARBA" id="ARBA00022679"/>
    </source>
</evidence>
<dbReference type="EC" id="2.1.1.176" evidence="3"/>
<dbReference type="Gene3D" id="3.30.70.1170">
    <property type="entry name" value="Sun protein, domain 3"/>
    <property type="match status" value="1"/>
</dbReference>
<dbReference type="Pfam" id="PF01189">
    <property type="entry name" value="Methyltr_RsmB-F"/>
    <property type="match status" value="1"/>
</dbReference>
<sequence length="446" mass="49737">MGKTVRESALDVLLKIEKNQAYSHLLLNDTRKKAGLDRRDSALLTEIVYGTIQRKLTLDYYLKPLIKKDLAKLDTWVLVLLRLSIYQMVYLDRVPERAVVHEAVTIAKSLGHKGISGMVNGVLRSFQRTERPSFDAIKDPVERLSIQTSHPSWLLERWIKQYGLEETEAMCMENLTPAPVSMRVNVVKTSREALLEKLVEEGIEAKPAELTEDGIIIEKGAVFETSAYLSGLMTAQDESSMLVARALAPEKGMSVLDTCAAPGGKTTHLAERMNNQGRVLALDLHPQKVKLIKQQASRLELSIIEAQALDARKLVDHTERYDRVLVDAPCTGFGVLKRKPDIKWAKSEKDVDQIATIQKDILQAASTCVSVGGLLVYSTCTVDKDENEGTVQAFLKENPEFSLDASLKDRLPKALDSERFTDGMVTVLPQDHHSDGFFITALKRNA</sequence>
<dbReference type="CDD" id="cd02440">
    <property type="entry name" value="AdoMet_MTases"/>
    <property type="match status" value="1"/>
</dbReference>
<keyword evidence="9 13" id="KW-0694">RNA-binding</keyword>
<dbReference type="GO" id="GO:0032259">
    <property type="term" value="P:methylation"/>
    <property type="evidence" value="ECO:0007669"/>
    <property type="project" value="UniProtKB-KW"/>
</dbReference>
<keyword evidence="5" id="KW-0698">rRNA processing</keyword>
<feature type="active site" description="Nucleophile" evidence="13">
    <location>
        <position position="380"/>
    </location>
</feature>
<comment type="catalytic activity">
    <reaction evidence="12">
        <text>cytidine(967) in 16S rRNA + S-adenosyl-L-methionine = 5-methylcytidine(967) in 16S rRNA + S-adenosyl-L-homocysteine + H(+)</text>
        <dbReference type="Rhea" id="RHEA:42748"/>
        <dbReference type="Rhea" id="RHEA-COMP:10219"/>
        <dbReference type="Rhea" id="RHEA-COMP:10220"/>
        <dbReference type="ChEBI" id="CHEBI:15378"/>
        <dbReference type="ChEBI" id="CHEBI:57856"/>
        <dbReference type="ChEBI" id="CHEBI:59789"/>
        <dbReference type="ChEBI" id="CHEBI:74483"/>
        <dbReference type="ChEBI" id="CHEBI:82748"/>
        <dbReference type="EC" id="2.1.1.176"/>
    </reaction>
</comment>
<evidence type="ECO:0000256" key="11">
    <source>
        <dbReference type="ARBA" id="ARBA00031088"/>
    </source>
</evidence>
<dbReference type="SUPFAM" id="SSF48013">
    <property type="entry name" value="NusB-like"/>
    <property type="match status" value="1"/>
</dbReference>
<keyword evidence="8 13" id="KW-0949">S-adenosyl-L-methionine</keyword>
<evidence type="ECO:0000256" key="5">
    <source>
        <dbReference type="ARBA" id="ARBA00022552"/>
    </source>
</evidence>
<dbReference type="InterPro" id="IPR006027">
    <property type="entry name" value="NusB_RsmB_TIM44"/>
</dbReference>
<keyword evidence="4" id="KW-0963">Cytoplasm</keyword>
<dbReference type="EMBL" id="JBCITK010000001">
    <property type="protein sequence ID" value="MEN0643898.1"/>
    <property type="molecule type" value="Genomic_DNA"/>
</dbReference>
<dbReference type="PRINTS" id="PR02008">
    <property type="entry name" value="RCMTFAMILY"/>
</dbReference>
<evidence type="ECO:0000256" key="3">
    <source>
        <dbReference type="ARBA" id="ARBA00012140"/>
    </source>
</evidence>
<accession>A0ABU9VJ22</accession>
<evidence type="ECO:0000256" key="2">
    <source>
        <dbReference type="ARBA" id="ARBA00004496"/>
    </source>
</evidence>
<evidence type="ECO:0000256" key="12">
    <source>
        <dbReference type="ARBA" id="ARBA00047283"/>
    </source>
</evidence>
<dbReference type="InterPro" id="IPR049560">
    <property type="entry name" value="MeTrfase_RsmB-F_NOP2_cat"/>
</dbReference>
<evidence type="ECO:0000256" key="10">
    <source>
        <dbReference type="ARBA" id="ARBA00030399"/>
    </source>
</evidence>
<dbReference type="PANTHER" id="PTHR22807:SF53">
    <property type="entry name" value="RIBOSOMAL RNA SMALL SUBUNIT METHYLTRANSFERASE B-RELATED"/>
    <property type="match status" value="1"/>
</dbReference>
<feature type="domain" description="SAM-dependent MTase RsmB/NOP-type" evidence="14">
    <location>
        <begin position="170"/>
        <end position="445"/>
    </location>
</feature>
<keyword evidence="6 13" id="KW-0489">Methyltransferase</keyword>
<protein>
    <recommendedName>
        <fullName evidence="3">16S rRNA (cytosine(967)-C(5))-methyltransferase</fullName>
        <ecNumber evidence="3">2.1.1.176</ecNumber>
    </recommendedName>
    <alternativeName>
        <fullName evidence="10">16S rRNA m5C967 methyltransferase</fullName>
    </alternativeName>
    <alternativeName>
        <fullName evidence="11">rRNA (cytosine-C(5)-)-methyltransferase RsmB</fullName>
    </alternativeName>
</protein>
<comment type="subcellular location">
    <subcellularLocation>
        <location evidence="2">Cytoplasm</location>
    </subcellularLocation>
</comment>
<dbReference type="InterPro" id="IPR054728">
    <property type="entry name" value="RsmB-like_ferredoxin"/>
</dbReference>
<keyword evidence="16" id="KW-1185">Reference proteome</keyword>
<dbReference type="Pfam" id="PF22458">
    <property type="entry name" value="RsmF-B_ferredox"/>
    <property type="match status" value="1"/>
</dbReference>
<dbReference type="InterPro" id="IPR029063">
    <property type="entry name" value="SAM-dependent_MTases_sf"/>
</dbReference>
<dbReference type="Pfam" id="PF01029">
    <property type="entry name" value="NusB"/>
    <property type="match status" value="1"/>
</dbReference>
<evidence type="ECO:0000313" key="15">
    <source>
        <dbReference type="EMBL" id="MEN0643898.1"/>
    </source>
</evidence>
<dbReference type="InterPro" id="IPR035926">
    <property type="entry name" value="NusB-like_sf"/>
</dbReference>
<comment type="function">
    <text evidence="1">Specifically methylates the cytosine at position 967 (m5C967) of 16S rRNA.</text>
</comment>
<proteinExistence type="inferred from homology"/>
<feature type="binding site" evidence="13">
    <location>
        <begin position="259"/>
        <end position="265"/>
    </location>
    <ligand>
        <name>S-adenosyl-L-methionine</name>
        <dbReference type="ChEBI" id="CHEBI:59789"/>
    </ligand>
</feature>
<comment type="caution">
    <text evidence="15">The sequence shown here is derived from an EMBL/GenBank/DDBJ whole genome shotgun (WGS) entry which is preliminary data.</text>
</comment>
<dbReference type="InterPro" id="IPR001678">
    <property type="entry name" value="MeTrfase_RsmB-F_NOP2_dom"/>
</dbReference>
<organism evidence="15 16">
    <name type="scientific">Alkalicoccobacillus gibsonii</name>
    <dbReference type="NCBI Taxonomy" id="79881"/>
    <lineage>
        <taxon>Bacteria</taxon>
        <taxon>Bacillati</taxon>
        <taxon>Bacillota</taxon>
        <taxon>Bacilli</taxon>
        <taxon>Bacillales</taxon>
        <taxon>Bacillaceae</taxon>
        <taxon>Alkalicoccobacillus</taxon>
    </lineage>
</organism>
<evidence type="ECO:0000313" key="16">
    <source>
        <dbReference type="Proteomes" id="UP001418796"/>
    </source>
</evidence>
<dbReference type="Gene3D" id="3.40.50.150">
    <property type="entry name" value="Vaccinia Virus protein VP39"/>
    <property type="match status" value="1"/>
</dbReference>
<dbReference type="PROSITE" id="PS51686">
    <property type="entry name" value="SAM_MT_RSMB_NOP"/>
    <property type="match status" value="1"/>
</dbReference>
<dbReference type="InterPro" id="IPR023267">
    <property type="entry name" value="RCMT"/>
</dbReference>
<name>A0ABU9VJ22_9BACI</name>
<dbReference type="SUPFAM" id="SSF53335">
    <property type="entry name" value="S-adenosyl-L-methionine-dependent methyltransferases"/>
    <property type="match status" value="1"/>
</dbReference>
<feature type="binding site" evidence="13">
    <location>
        <position position="327"/>
    </location>
    <ligand>
        <name>S-adenosyl-L-methionine</name>
        <dbReference type="ChEBI" id="CHEBI:59789"/>
    </ligand>
</feature>
<dbReference type="Gene3D" id="1.10.940.10">
    <property type="entry name" value="NusB-like"/>
    <property type="match status" value="1"/>
</dbReference>
<evidence type="ECO:0000256" key="4">
    <source>
        <dbReference type="ARBA" id="ARBA00022490"/>
    </source>
</evidence>
<evidence type="ECO:0000259" key="14">
    <source>
        <dbReference type="PROSITE" id="PS51686"/>
    </source>
</evidence>
<comment type="similarity">
    <text evidence="13">Belongs to the class I-like SAM-binding methyltransferase superfamily. RsmB/NOP family.</text>
</comment>
<evidence type="ECO:0000256" key="6">
    <source>
        <dbReference type="ARBA" id="ARBA00022603"/>
    </source>
</evidence>
<dbReference type="RefSeq" id="WP_343130712.1">
    <property type="nucleotide sequence ID" value="NZ_JBCITK010000001.1"/>
</dbReference>
<gene>
    <name evidence="15" type="primary">rsmB</name>
    <name evidence="15" type="ORF">MKY91_12120</name>
</gene>
<dbReference type="NCBIfam" id="TIGR00563">
    <property type="entry name" value="rsmB"/>
    <property type="match status" value="1"/>
</dbReference>
<evidence type="ECO:0000256" key="1">
    <source>
        <dbReference type="ARBA" id="ARBA00002724"/>
    </source>
</evidence>